<dbReference type="AlphaFoldDB" id="A0A846ZEF4"/>
<name>A0A846ZEF4_9GAMM</name>
<reference evidence="2 3" key="1">
    <citation type="journal article" date="2017" name="Int. J. Syst. Evol. Microbiol.">
        <title>Oleiagrimonas citrea sp. nov., a marine bacterium isolated from tidal flat sediment and emended description of the genus Oleiagrimonas Fang et al. 2015 and Oleiagrimonas soli.</title>
        <authorList>
            <person name="Yang S.H."/>
            <person name="Seo H.S."/>
            <person name="Seong C.N."/>
            <person name="Kwon K.K."/>
        </authorList>
    </citation>
    <scope>NUCLEOTIDE SEQUENCE [LARGE SCALE GENOMIC DNA]</scope>
    <source>
        <strain evidence="2 3">MEBiC09124</strain>
    </source>
</reference>
<keyword evidence="3" id="KW-1185">Reference proteome</keyword>
<dbReference type="PANTHER" id="PTHR43796:SF2">
    <property type="entry name" value="CARBOXYNORSPERMIDINE SYNTHASE"/>
    <property type="match status" value="1"/>
</dbReference>
<feature type="domain" description="Saccharopine dehydrogenase NADP binding" evidence="1">
    <location>
        <begin position="5"/>
        <end position="109"/>
    </location>
</feature>
<evidence type="ECO:0000259" key="1">
    <source>
        <dbReference type="Pfam" id="PF03435"/>
    </source>
</evidence>
<protein>
    <recommendedName>
        <fullName evidence="1">Saccharopine dehydrogenase NADP binding domain-containing protein</fullName>
    </recommendedName>
</protein>
<accession>A0A846ZEF4</accession>
<dbReference type="PANTHER" id="PTHR43796">
    <property type="entry name" value="CARBOXYNORSPERMIDINE SYNTHASE"/>
    <property type="match status" value="1"/>
</dbReference>
<dbReference type="SUPFAM" id="SSF51735">
    <property type="entry name" value="NAD(P)-binding Rossmann-fold domains"/>
    <property type="match status" value="1"/>
</dbReference>
<dbReference type="InterPro" id="IPR036291">
    <property type="entry name" value="NAD(P)-bd_dom_sf"/>
</dbReference>
<proteinExistence type="predicted"/>
<dbReference type="Pfam" id="PF03435">
    <property type="entry name" value="Sacchrp_dh_NADP"/>
    <property type="match status" value="1"/>
</dbReference>
<organism evidence="2 3">
    <name type="scientific">Oleiagrimonas citrea</name>
    <dbReference type="NCBI Taxonomy" id="1665687"/>
    <lineage>
        <taxon>Bacteria</taxon>
        <taxon>Pseudomonadati</taxon>
        <taxon>Pseudomonadota</taxon>
        <taxon>Gammaproteobacteria</taxon>
        <taxon>Lysobacterales</taxon>
        <taxon>Rhodanobacteraceae</taxon>
        <taxon>Oleiagrimonas</taxon>
    </lineage>
</organism>
<comment type="caution">
    <text evidence="2">The sequence shown here is derived from an EMBL/GenBank/DDBJ whole genome shotgun (WGS) entry which is preliminary data.</text>
</comment>
<evidence type="ECO:0000313" key="2">
    <source>
        <dbReference type="EMBL" id="NKZ37554.1"/>
    </source>
</evidence>
<sequence length="374" mass="41116">MSYTVLLLGGYGFFGRRLAQRLARIEGLRILVAGRRKMRAAELCEHLRAAFPATRFEPLALDVRAEDLTRALRGTGAQAVVHTCGPFQGQDYRVAKACIEAGIHYVDLADGRAFVCGFGELDDLARSAGVLAVSGASSVPSLSEAAVRACSADMVAVECIDIGISPGNRTERGLATVEAILGYCGVRFDAWTDARAQPVTGWLRPRRFRYPAPIGARWLSDCDVPDLELLPTRFPDVKDVRFRAGLELRVLHFGMVAMAALRRLGLVRDWSRHARWLKWIGDRFRHLGSEDGCMHVEVEGIDAHGRRLRRRWLLVAEQGDGPYVPTLASTALIRKLATGGIDRVGAGPCVNMLELDEILAEAEDLAIRTECAKR</sequence>
<gene>
    <name evidence="2" type="ORF">HF690_01140</name>
</gene>
<dbReference type="Proteomes" id="UP000541636">
    <property type="component" value="Unassembled WGS sequence"/>
</dbReference>
<dbReference type="Gene3D" id="3.40.50.720">
    <property type="entry name" value="NAD(P)-binding Rossmann-like Domain"/>
    <property type="match status" value="1"/>
</dbReference>
<evidence type="ECO:0000313" key="3">
    <source>
        <dbReference type="Proteomes" id="UP000541636"/>
    </source>
</evidence>
<dbReference type="InterPro" id="IPR005097">
    <property type="entry name" value="Sacchrp_dh_NADP-bd"/>
</dbReference>
<dbReference type="EMBL" id="JAAZQD010000001">
    <property type="protein sequence ID" value="NKZ37554.1"/>
    <property type="molecule type" value="Genomic_DNA"/>
</dbReference>
<dbReference type="RefSeq" id="WP_168608155.1">
    <property type="nucleotide sequence ID" value="NZ_JAAZQD010000001.1"/>
</dbReference>